<sequence length="185" mass="19311">MKPLARVILRMLSRPASAGAAGAVMAAYALLYLWLTGDIAGGGAGGWQATFPAWERVFQARGLFQFEPVGLITLGALVWTFSPLNALLAVSMGLLVGLNVVACWWLWRTPRQCGLSGSSTGLLAAIPALLAGGACCAPIVLIWLGLPIAGVLASLTPFLIPIALLLLVAGLWLSLRRLVGEGSLH</sequence>
<comment type="caution">
    <text evidence="3">The sequence shown here is derived from an EMBL/GenBank/DDBJ whole genome shotgun (WGS) entry which is preliminary data.</text>
</comment>
<keyword evidence="1" id="KW-0812">Transmembrane</keyword>
<evidence type="ECO:0000313" key="3">
    <source>
        <dbReference type="EMBL" id="MCH4562401.1"/>
    </source>
</evidence>
<keyword evidence="1" id="KW-0472">Membrane</keyword>
<feature type="transmembrane region" description="Helical" evidence="1">
    <location>
        <begin position="86"/>
        <end position="107"/>
    </location>
</feature>
<feature type="transmembrane region" description="Helical" evidence="1">
    <location>
        <begin position="12"/>
        <end position="35"/>
    </location>
</feature>
<evidence type="ECO:0000313" key="4">
    <source>
        <dbReference type="Proteomes" id="UP001202117"/>
    </source>
</evidence>
<protein>
    <recommendedName>
        <fullName evidence="5">Transporter</fullName>
    </recommendedName>
</protein>
<feature type="chain" id="PRO_5045601667" description="Transporter" evidence="2">
    <location>
        <begin position="19"/>
        <end position="185"/>
    </location>
</feature>
<dbReference type="RefSeq" id="WP_240567229.1">
    <property type="nucleotide sequence ID" value="NZ_JAKVPY010000004.1"/>
</dbReference>
<feature type="transmembrane region" description="Helical" evidence="1">
    <location>
        <begin position="158"/>
        <end position="175"/>
    </location>
</feature>
<feature type="signal peptide" evidence="2">
    <location>
        <begin position="1"/>
        <end position="18"/>
    </location>
</feature>
<proteinExistence type="predicted"/>
<feature type="transmembrane region" description="Helical" evidence="1">
    <location>
        <begin position="119"/>
        <end position="146"/>
    </location>
</feature>
<accession>A0ABS9RRC9</accession>
<reference evidence="3 4" key="1">
    <citation type="submission" date="2022-02" db="EMBL/GenBank/DDBJ databases">
        <title>Halomonas fukangensis sp. nov., a halophilic bacterium isolated from a bulk soil of Kalidium foliatum at Fukang.</title>
        <authorList>
            <person name="Huang Y."/>
        </authorList>
    </citation>
    <scope>NUCLEOTIDE SEQUENCE [LARGE SCALE GENOMIC DNA]</scope>
    <source>
        <strain evidence="3 4">EGI 63088</strain>
    </source>
</reference>
<evidence type="ECO:0008006" key="5">
    <source>
        <dbReference type="Google" id="ProtNLM"/>
    </source>
</evidence>
<keyword evidence="4" id="KW-1185">Reference proteome</keyword>
<keyword evidence="2" id="KW-0732">Signal</keyword>
<evidence type="ECO:0000256" key="1">
    <source>
        <dbReference type="SAM" id="Phobius"/>
    </source>
</evidence>
<name>A0ABS9RRC9_9GAMM</name>
<organism evidence="3 4">
    <name type="scientific">Halomonas flagellata</name>
    <dbReference type="NCBI Taxonomy" id="2920385"/>
    <lineage>
        <taxon>Bacteria</taxon>
        <taxon>Pseudomonadati</taxon>
        <taxon>Pseudomonadota</taxon>
        <taxon>Gammaproteobacteria</taxon>
        <taxon>Oceanospirillales</taxon>
        <taxon>Halomonadaceae</taxon>
        <taxon>Halomonas</taxon>
    </lineage>
</organism>
<dbReference type="Proteomes" id="UP001202117">
    <property type="component" value="Unassembled WGS sequence"/>
</dbReference>
<gene>
    <name evidence="3" type="ORF">MKP05_04535</name>
</gene>
<evidence type="ECO:0000256" key="2">
    <source>
        <dbReference type="SAM" id="SignalP"/>
    </source>
</evidence>
<dbReference type="EMBL" id="JAKVPY010000004">
    <property type="protein sequence ID" value="MCH4562401.1"/>
    <property type="molecule type" value="Genomic_DNA"/>
</dbReference>
<keyword evidence="1" id="KW-1133">Transmembrane helix</keyword>